<comment type="similarity">
    <text evidence="3">Belongs to the 1-acyl-sn-glycerol-3-phosphate acyltransferase family.</text>
</comment>
<feature type="transmembrane region" description="Helical" evidence="13">
    <location>
        <begin position="119"/>
        <end position="139"/>
    </location>
</feature>
<evidence type="ECO:0000256" key="2">
    <source>
        <dbReference type="ARBA" id="ARBA00005189"/>
    </source>
</evidence>
<dbReference type="InterPro" id="IPR045252">
    <property type="entry name" value="LPCAT1-like"/>
</dbReference>
<keyword evidence="11" id="KW-1208">Phospholipid metabolism</keyword>
<sequence>MSSVKDLETPLLSSSSDEHECRVNIDLDTLLDADENPYRFIGSDGYEVPESSTVDPFRNHTPKAEGVYEWVKIIVCVPIALVRLVLFGLCLCVGYVATKFALNGWKDKQNPMPKWRCRVMWITRLCTRGILFAFGYHWIQRRGKPAPRETAPILVSNHVSYIDPIFFFYELFPTIVASESHDSMPFVGTIIRAMQVIYVNRFSHQSRKHAVNEIKRKASSDRFPRLLLFPEGTTTNGRLLISFQHGAFIPGYPIQPVVFLDEPGFNDILSATWEHTQHEHTLKAIHFKNKLKGLKGHLRSWWSNNLKSRNLSKQDLLEKLRVVDFLIELGTATSSYIEERNHIKSKIYDIEKKEIADMAQKAKIKWSIEGDENSKYYHGILNKKRYSIAIKGIKHEGSWITKASQVKQIFLDHFSSKFQRMDSIRIQHRSPRFKSLSEDHSASLLQPVTMEEIKLAVWSCGNDKAPGPDGFSFALFKRHWDIFKYDIMDQ</sequence>
<keyword evidence="16" id="KW-1185">Reference proteome</keyword>
<dbReference type="PANTHER" id="PTHR23063">
    <property type="entry name" value="PHOSPHOLIPID ACYLTRANSFERASE"/>
    <property type="match status" value="1"/>
</dbReference>
<dbReference type="OrthoDB" id="272512at2759"/>
<evidence type="ECO:0000256" key="10">
    <source>
        <dbReference type="ARBA" id="ARBA00023209"/>
    </source>
</evidence>
<evidence type="ECO:0000256" key="9">
    <source>
        <dbReference type="ARBA" id="ARBA00023136"/>
    </source>
</evidence>
<dbReference type="Proteomes" id="UP000245207">
    <property type="component" value="Unassembled WGS sequence"/>
</dbReference>
<evidence type="ECO:0000256" key="1">
    <source>
        <dbReference type="ARBA" id="ARBA00004370"/>
    </source>
</evidence>
<keyword evidence="9 13" id="KW-0472">Membrane</keyword>
<keyword evidence="12" id="KW-0012">Acyltransferase</keyword>
<feature type="domain" description="Phospholipid/glycerol acyltransferase" evidence="14">
    <location>
        <begin position="152"/>
        <end position="262"/>
    </location>
</feature>
<comment type="pathway">
    <text evidence="2">Lipid metabolism.</text>
</comment>
<dbReference type="CDD" id="cd07991">
    <property type="entry name" value="LPLAT_LPCAT1-like"/>
    <property type="match status" value="1"/>
</dbReference>
<dbReference type="EMBL" id="PKPP01002745">
    <property type="protein sequence ID" value="PWA73392.1"/>
    <property type="molecule type" value="Genomic_DNA"/>
</dbReference>
<keyword evidence="10" id="KW-0594">Phospholipid biosynthesis</keyword>
<evidence type="ECO:0000256" key="8">
    <source>
        <dbReference type="ARBA" id="ARBA00023098"/>
    </source>
</evidence>
<protein>
    <submittedName>
        <fullName evidence="15">Calcium-binding EF-hand</fullName>
    </submittedName>
</protein>
<evidence type="ECO:0000256" key="13">
    <source>
        <dbReference type="SAM" id="Phobius"/>
    </source>
</evidence>
<evidence type="ECO:0000256" key="7">
    <source>
        <dbReference type="ARBA" id="ARBA00022989"/>
    </source>
</evidence>
<dbReference type="PANTHER" id="PTHR23063:SF52">
    <property type="entry name" value="LYSOPHOSPHATIDYLCHOLINE ACYLTRANSFERASE"/>
    <property type="match status" value="1"/>
</dbReference>
<evidence type="ECO:0000313" key="15">
    <source>
        <dbReference type="EMBL" id="PWA73392.1"/>
    </source>
</evidence>
<name>A0A2U1NIP6_ARTAN</name>
<keyword evidence="8" id="KW-0443">Lipid metabolism</keyword>
<evidence type="ECO:0000256" key="6">
    <source>
        <dbReference type="ARBA" id="ARBA00022692"/>
    </source>
</evidence>
<dbReference type="GO" id="GO:0008654">
    <property type="term" value="P:phospholipid biosynthetic process"/>
    <property type="evidence" value="ECO:0007669"/>
    <property type="project" value="UniProtKB-KW"/>
</dbReference>
<accession>A0A2U1NIP6</accession>
<organism evidence="15 16">
    <name type="scientific">Artemisia annua</name>
    <name type="common">Sweet wormwood</name>
    <dbReference type="NCBI Taxonomy" id="35608"/>
    <lineage>
        <taxon>Eukaryota</taxon>
        <taxon>Viridiplantae</taxon>
        <taxon>Streptophyta</taxon>
        <taxon>Embryophyta</taxon>
        <taxon>Tracheophyta</taxon>
        <taxon>Spermatophyta</taxon>
        <taxon>Magnoliopsida</taxon>
        <taxon>eudicotyledons</taxon>
        <taxon>Gunneridae</taxon>
        <taxon>Pentapetalae</taxon>
        <taxon>asterids</taxon>
        <taxon>campanulids</taxon>
        <taxon>Asterales</taxon>
        <taxon>Asteraceae</taxon>
        <taxon>Asteroideae</taxon>
        <taxon>Anthemideae</taxon>
        <taxon>Artemisiinae</taxon>
        <taxon>Artemisia</taxon>
    </lineage>
</organism>
<dbReference type="Pfam" id="PF01553">
    <property type="entry name" value="Acyltransferase"/>
    <property type="match status" value="1"/>
</dbReference>
<gene>
    <name evidence="15" type="ORF">CTI12_AA261140</name>
</gene>
<comment type="caution">
    <text evidence="15">The sequence shown here is derived from an EMBL/GenBank/DDBJ whole genome shotgun (WGS) entry which is preliminary data.</text>
</comment>
<dbReference type="AlphaFoldDB" id="A0A2U1NIP6"/>
<evidence type="ECO:0000313" key="16">
    <source>
        <dbReference type="Proteomes" id="UP000245207"/>
    </source>
</evidence>
<dbReference type="SMART" id="SM00563">
    <property type="entry name" value="PlsC"/>
    <property type="match status" value="1"/>
</dbReference>
<evidence type="ECO:0000256" key="11">
    <source>
        <dbReference type="ARBA" id="ARBA00023264"/>
    </source>
</evidence>
<evidence type="ECO:0000256" key="4">
    <source>
        <dbReference type="ARBA" id="ARBA00022516"/>
    </source>
</evidence>
<keyword evidence="7 13" id="KW-1133">Transmembrane helix</keyword>
<keyword evidence="4" id="KW-0444">Lipid biosynthesis</keyword>
<keyword evidence="5" id="KW-0808">Transferase</keyword>
<dbReference type="GO" id="GO:0016020">
    <property type="term" value="C:membrane"/>
    <property type="evidence" value="ECO:0007669"/>
    <property type="project" value="UniProtKB-SubCell"/>
</dbReference>
<dbReference type="GO" id="GO:0071618">
    <property type="term" value="F:lysophosphatidylethanolamine acyltransferase activity"/>
    <property type="evidence" value="ECO:0007669"/>
    <property type="project" value="TreeGrafter"/>
</dbReference>
<dbReference type="GO" id="GO:0008374">
    <property type="term" value="F:O-acyltransferase activity"/>
    <property type="evidence" value="ECO:0007669"/>
    <property type="project" value="InterPro"/>
</dbReference>
<evidence type="ECO:0000256" key="3">
    <source>
        <dbReference type="ARBA" id="ARBA00008655"/>
    </source>
</evidence>
<evidence type="ECO:0000256" key="12">
    <source>
        <dbReference type="ARBA" id="ARBA00023315"/>
    </source>
</evidence>
<feature type="transmembrane region" description="Helical" evidence="13">
    <location>
        <begin position="70"/>
        <end position="98"/>
    </location>
</feature>
<evidence type="ECO:0000259" key="14">
    <source>
        <dbReference type="SMART" id="SM00563"/>
    </source>
</evidence>
<evidence type="ECO:0000256" key="5">
    <source>
        <dbReference type="ARBA" id="ARBA00022679"/>
    </source>
</evidence>
<comment type="subcellular location">
    <subcellularLocation>
        <location evidence="1">Membrane</location>
    </subcellularLocation>
</comment>
<keyword evidence="6 13" id="KW-0812">Transmembrane</keyword>
<proteinExistence type="inferred from homology"/>
<reference evidence="15 16" key="1">
    <citation type="journal article" date="2018" name="Mol. Plant">
        <title>The genome of Artemisia annua provides insight into the evolution of Asteraceae family and artemisinin biosynthesis.</title>
        <authorList>
            <person name="Shen Q."/>
            <person name="Zhang L."/>
            <person name="Liao Z."/>
            <person name="Wang S."/>
            <person name="Yan T."/>
            <person name="Shi P."/>
            <person name="Liu M."/>
            <person name="Fu X."/>
            <person name="Pan Q."/>
            <person name="Wang Y."/>
            <person name="Lv Z."/>
            <person name="Lu X."/>
            <person name="Zhang F."/>
            <person name="Jiang W."/>
            <person name="Ma Y."/>
            <person name="Chen M."/>
            <person name="Hao X."/>
            <person name="Li L."/>
            <person name="Tang Y."/>
            <person name="Lv G."/>
            <person name="Zhou Y."/>
            <person name="Sun X."/>
            <person name="Brodelius P.E."/>
            <person name="Rose J.K.C."/>
            <person name="Tang K."/>
        </authorList>
    </citation>
    <scope>NUCLEOTIDE SEQUENCE [LARGE SCALE GENOMIC DNA]</scope>
    <source>
        <strain evidence="16">cv. Huhao1</strain>
        <tissue evidence="15">Leaf</tissue>
    </source>
</reference>
<dbReference type="STRING" id="35608.A0A2U1NIP6"/>
<dbReference type="SUPFAM" id="SSF69593">
    <property type="entry name" value="Glycerol-3-phosphate (1)-acyltransferase"/>
    <property type="match status" value="1"/>
</dbReference>
<dbReference type="InterPro" id="IPR002123">
    <property type="entry name" value="Plipid/glycerol_acylTrfase"/>
</dbReference>